<reference evidence="3 4" key="1">
    <citation type="submission" date="2020-07" db="EMBL/GenBank/DDBJ databases">
        <authorList>
            <person name="Feng X."/>
        </authorList>
    </citation>
    <scope>NUCLEOTIDE SEQUENCE [LARGE SCALE GENOMIC DNA]</scope>
    <source>
        <strain evidence="3 4">JCM23202</strain>
    </source>
</reference>
<dbReference type="RefSeq" id="WP_185661145.1">
    <property type="nucleotide sequence ID" value="NZ_CAWPOO010000012.1"/>
</dbReference>
<feature type="domain" description="DUF3108" evidence="2">
    <location>
        <begin position="31"/>
        <end position="221"/>
    </location>
</feature>
<feature type="signal peptide" evidence="1">
    <location>
        <begin position="1"/>
        <end position="19"/>
    </location>
</feature>
<name>A0A7X1E901_9BACT</name>
<evidence type="ECO:0000256" key="1">
    <source>
        <dbReference type="SAM" id="SignalP"/>
    </source>
</evidence>
<evidence type="ECO:0000259" key="2">
    <source>
        <dbReference type="Pfam" id="PF21347"/>
    </source>
</evidence>
<dbReference type="Proteomes" id="UP000526501">
    <property type="component" value="Unassembled WGS sequence"/>
</dbReference>
<dbReference type="Pfam" id="PF21347">
    <property type="entry name" value="DUF3108_like"/>
    <property type="match status" value="1"/>
</dbReference>
<accession>A0A7X1E901</accession>
<keyword evidence="1" id="KW-0732">Signal</keyword>
<dbReference type="InterPro" id="IPR049279">
    <property type="entry name" value="DUF3108-like"/>
</dbReference>
<keyword evidence="4" id="KW-1185">Reference proteome</keyword>
<evidence type="ECO:0000313" key="3">
    <source>
        <dbReference type="EMBL" id="MBC2607295.1"/>
    </source>
</evidence>
<feature type="chain" id="PRO_5030932607" description="DUF3108 domain-containing protein" evidence="1">
    <location>
        <begin position="20"/>
        <end position="227"/>
    </location>
</feature>
<dbReference type="EMBL" id="JACHVC010000012">
    <property type="protein sequence ID" value="MBC2607295.1"/>
    <property type="molecule type" value="Genomic_DNA"/>
</dbReference>
<comment type="caution">
    <text evidence="3">The sequence shown here is derived from an EMBL/GenBank/DDBJ whole genome shotgun (WGS) entry which is preliminary data.</text>
</comment>
<organism evidence="3 4">
    <name type="scientific">Pelagicoccus albus</name>
    <dbReference type="NCBI Taxonomy" id="415222"/>
    <lineage>
        <taxon>Bacteria</taxon>
        <taxon>Pseudomonadati</taxon>
        <taxon>Verrucomicrobiota</taxon>
        <taxon>Opitutia</taxon>
        <taxon>Puniceicoccales</taxon>
        <taxon>Pelagicoccaceae</taxon>
        <taxon>Pelagicoccus</taxon>
    </lineage>
</organism>
<dbReference type="Gene3D" id="2.40.360.20">
    <property type="match status" value="1"/>
</dbReference>
<evidence type="ECO:0000313" key="4">
    <source>
        <dbReference type="Proteomes" id="UP000526501"/>
    </source>
</evidence>
<proteinExistence type="predicted"/>
<sequence length="227" mass="25133">MKNILLSLVALSLATLLHAADCETFIPQKIGTIWEQTSYNKKGKPNGSVLLELTETNKIDGGVEYVVHQASLDKKGKEVFESDLKYRCEGDVFYVDMSSFFQPEQMGMKADASVTMEAIDLPSDLHVGQELSDGYISMDLAASGPINMSIRVDVVDRVVEGKETITTPAGTFECYKISQRVLTKSIMSIELRTIDWISKEVGGVKTETYKKNGSLLGYSELTRLEMP</sequence>
<protein>
    <recommendedName>
        <fullName evidence="2">DUF3108 domain-containing protein</fullName>
    </recommendedName>
</protein>
<dbReference type="AlphaFoldDB" id="A0A7X1E901"/>
<gene>
    <name evidence="3" type="ORF">H5P27_14685</name>
</gene>